<keyword evidence="7" id="KW-0119">Carbohydrate metabolism</keyword>
<evidence type="ECO:0000256" key="7">
    <source>
        <dbReference type="ARBA" id="ARBA00023277"/>
    </source>
</evidence>
<evidence type="ECO:0000313" key="9">
    <source>
        <dbReference type="EMBL" id="QDU62888.1"/>
    </source>
</evidence>
<feature type="domain" description="Nucleotidyl transferase" evidence="8">
    <location>
        <begin position="12"/>
        <end position="277"/>
    </location>
</feature>
<proteinExistence type="inferred from homology"/>
<evidence type="ECO:0000313" key="10">
    <source>
        <dbReference type="Proteomes" id="UP000317093"/>
    </source>
</evidence>
<keyword evidence="4 9" id="KW-0548">Nucleotidyltransferase</keyword>
<dbReference type="PANTHER" id="PTHR43523:SF12">
    <property type="entry name" value="GLUCOSE-1-PHOSPHATE ADENYLYLTRANSFERASE LARGE SUBUNIT 1, CHLOROPLASTIC-RELATED"/>
    <property type="match status" value="1"/>
</dbReference>
<dbReference type="InterPro" id="IPR005835">
    <property type="entry name" value="NTP_transferase_dom"/>
</dbReference>
<evidence type="ECO:0000256" key="3">
    <source>
        <dbReference type="ARBA" id="ARBA00022679"/>
    </source>
</evidence>
<dbReference type="CDD" id="cd02508">
    <property type="entry name" value="ADP_Glucose_PP"/>
    <property type="match status" value="1"/>
</dbReference>
<evidence type="ECO:0000256" key="4">
    <source>
        <dbReference type="ARBA" id="ARBA00022695"/>
    </source>
</evidence>
<dbReference type="InterPro" id="IPR029044">
    <property type="entry name" value="Nucleotide-diphossugar_trans"/>
</dbReference>
<dbReference type="Pfam" id="PF00483">
    <property type="entry name" value="NTP_transferase"/>
    <property type="match status" value="1"/>
</dbReference>
<reference evidence="9 10" key="1">
    <citation type="submission" date="2019-02" db="EMBL/GenBank/DDBJ databases">
        <title>Deep-cultivation of Planctomycetes and their phenomic and genomic characterization uncovers novel biology.</title>
        <authorList>
            <person name="Wiegand S."/>
            <person name="Jogler M."/>
            <person name="Boedeker C."/>
            <person name="Pinto D."/>
            <person name="Vollmers J."/>
            <person name="Rivas-Marin E."/>
            <person name="Kohn T."/>
            <person name="Peeters S.H."/>
            <person name="Heuer A."/>
            <person name="Rast P."/>
            <person name="Oberbeckmann S."/>
            <person name="Bunk B."/>
            <person name="Jeske O."/>
            <person name="Meyerdierks A."/>
            <person name="Storesund J.E."/>
            <person name="Kallscheuer N."/>
            <person name="Luecker S."/>
            <person name="Lage O.M."/>
            <person name="Pohl T."/>
            <person name="Merkel B.J."/>
            <person name="Hornburger P."/>
            <person name="Mueller R.-W."/>
            <person name="Bruemmer F."/>
            <person name="Labrenz M."/>
            <person name="Spormann A.M."/>
            <person name="Op den Camp H."/>
            <person name="Overmann J."/>
            <person name="Amann R."/>
            <person name="Jetten M.S.M."/>
            <person name="Mascher T."/>
            <person name="Medema M.H."/>
            <person name="Devos D.P."/>
            <person name="Kaster A.-K."/>
            <person name="Ovreas L."/>
            <person name="Rohde M."/>
            <person name="Galperin M.Y."/>
            <person name="Jogler C."/>
        </authorList>
    </citation>
    <scope>NUCLEOTIDE SEQUENCE [LARGE SCALE GENOMIC DNA]</scope>
    <source>
        <strain evidence="9 10">Pan216</strain>
    </source>
</reference>
<dbReference type="GO" id="GO:0008878">
    <property type="term" value="F:glucose-1-phosphate adenylyltransferase activity"/>
    <property type="evidence" value="ECO:0007669"/>
    <property type="project" value="UniProtKB-EC"/>
</dbReference>
<keyword evidence="5" id="KW-0547">Nucleotide-binding</keyword>
<dbReference type="GO" id="GO:0005524">
    <property type="term" value="F:ATP binding"/>
    <property type="evidence" value="ECO:0007669"/>
    <property type="project" value="UniProtKB-KW"/>
</dbReference>
<dbReference type="OrthoDB" id="9801810at2"/>
<evidence type="ECO:0000256" key="1">
    <source>
        <dbReference type="ARBA" id="ARBA00010443"/>
    </source>
</evidence>
<dbReference type="RefSeq" id="WP_145259948.1">
    <property type="nucleotide sequence ID" value="NZ_CP036279.1"/>
</dbReference>
<evidence type="ECO:0000256" key="2">
    <source>
        <dbReference type="ARBA" id="ARBA00022600"/>
    </source>
</evidence>
<dbReference type="SUPFAM" id="SSF51161">
    <property type="entry name" value="Trimeric LpxA-like enzymes"/>
    <property type="match status" value="1"/>
</dbReference>
<name>A0A518B7D3_9BACT</name>
<keyword evidence="2" id="KW-0321">Glycogen metabolism</keyword>
<dbReference type="KEGG" id="knv:Pan216_37610"/>
<dbReference type="NCBIfam" id="NF002772">
    <property type="entry name" value="PRK02862.1"/>
    <property type="match status" value="1"/>
</dbReference>
<dbReference type="UniPathway" id="UPA00164"/>
<comment type="similarity">
    <text evidence="1">Belongs to the bacterial/plant glucose-1-phosphate adenylyltransferase family.</text>
</comment>
<dbReference type="AlphaFoldDB" id="A0A518B7D3"/>
<keyword evidence="3 9" id="KW-0808">Transferase</keyword>
<keyword evidence="10" id="KW-1185">Reference proteome</keyword>
<dbReference type="Gene3D" id="3.90.550.10">
    <property type="entry name" value="Spore Coat Polysaccharide Biosynthesis Protein SpsA, Chain A"/>
    <property type="match status" value="1"/>
</dbReference>
<dbReference type="PROSITE" id="PS00809">
    <property type="entry name" value="ADP_GLC_PYROPHOSPH_2"/>
    <property type="match status" value="1"/>
</dbReference>
<dbReference type="InterPro" id="IPR005836">
    <property type="entry name" value="ADP_Glu_pyroP_CS"/>
</dbReference>
<evidence type="ECO:0000256" key="5">
    <source>
        <dbReference type="ARBA" id="ARBA00022741"/>
    </source>
</evidence>
<dbReference type="EC" id="2.7.7.27" evidence="9"/>
<dbReference type="GO" id="GO:0005978">
    <property type="term" value="P:glycogen biosynthetic process"/>
    <property type="evidence" value="ECO:0007669"/>
    <property type="project" value="UniProtKB-UniPathway"/>
</dbReference>
<dbReference type="Gene3D" id="2.160.10.10">
    <property type="entry name" value="Hexapeptide repeat proteins"/>
    <property type="match status" value="1"/>
</dbReference>
<sequence>MHDLRSDRTTLAIILGGGRGTRLYPLTKVRAKPAVPLGGKYRLIDVPISNCLNSGLNKMYVLTQFESASLHQHVQGSYQFDRFGGGFVEILAAQQRFEAGGWYQGTADAVRQNLVHFGHDWDETLILSGDQLYHMDFQSLLSTHRRTEADITIAALPVTAKEAPSLGIVGVDKNGKINTFTEKPPTEELAGLETDDELFKEFQVQADGRPYLASMGIYVFNHKLLCDELTQHDFVDFGKNLFPEAIKKYRVQVYVFDGYWEDIGTVGSFHEANLALARTPPVFSFNTPRGLIYTRPRTLPGTIAGSISARDSIIADGCVVGDSVLEESVLGIRSIIGTDVKLSRTLVMGADYYETDTELELNRRIGQPDIGIGDNVEIEDAIVDKNARIGSDVIIKNPDKVEPTESPMYTVRDGVICILKGAVIHSGTRIGV</sequence>
<gene>
    <name evidence="9" type="primary">glgC_1</name>
    <name evidence="9" type="ORF">Pan216_37610</name>
</gene>
<dbReference type="CDD" id="cd04651">
    <property type="entry name" value="LbH_G1P_AT_C"/>
    <property type="match status" value="1"/>
</dbReference>
<evidence type="ECO:0000259" key="8">
    <source>
        <dbReference type="Pfam" id="PF00483"/>
    </source>
</evidence>
<evidence type="ECO:0000256" key="6">
    <source>
        <dbReference type="ARBA" id="ARBA00022840"/>
    </source>
</evidence>
<accession>A0A518B7D3</accession>
<dbReference type="InterPro" id="IPR011004">
    <property type="entry name" value="Trimer_LpxA-like_sf"/>
</dbReference>
<dbReference type="EMBL" id="CP036279">
    <property type="protein sequence ID" value="QDU62888.1"/>
    <property type="molecule type" value="Genomic_DNA"/>
</dbReference>
<dbReference type="PANTHER" id="PTHR43523">
    <property type="entry name" value="GLUCOSE-1-PHOSPHATE ADENYLYLTRANSFERASE-RELATED"/>
    <property type="match status" value="1"/>
</dbReference>
<dbReference type="PROSITE" id="PS00808">
    <property type="entry name" value="ADP_GLC_PYROPHOSPH_1"/>
    <property type="match status" value="1"/>
</dbReference>
<dbReference type="InterPro" id="IPR011831">
    <property type="entry name" value="ADP-Glc_PPase"/>
</dbReference>
<keyword evidence="6" id="KW-0067">ATP-binding</keyword>
<organism evidence="9 10">
    <name type="scientific">Kolteria novifilia</name>
    <dbReference type="NCBI Taxonomy" id="2527975"/>
    <lineage>
        <taxon>Bacteria</taxon>
        <taxon>Pseudomonadati</taxon>
        <taxon>Planctomycetota</taxon>
        <taxon>Planctomycetia</taxon>
        <taxon>Kolteriales</taxon>
        <taxon>Kolteriaceae</taxon>
        <taxon>Kolteria</taxon>
    </lineage>
</organism>
<dbReference type="SUPFAM" id="SSF53448">
    <property type="entry name" value="Nucleotide-diphospho-sugar transferases"/>
    <property type="match status" value="1"/>
</dbReference>
<protein>
    <submittedName>
        <fullName evidence="9">Glucose-1-phosphate adenylyltransferase</fullName>
        <ecNumber evidence="9">2.7.7.27</ecNumber>
    </submittedName>
</protein>
<dbReference type="PROSITE" id="PS00810">
    <property type="entry name" value="ADP_GLC_PYROPHOSPH_3"/>
    <property type="match status" value="1"/>
</dbReference>
<dbReference type="Pfam" id="PF25247">
    <property type="entry name" value="LbH_GLGC"/>
    <property type="match status" value="1"/>
</dbReference>
<dbReference type="Proteomes" id="UP000317093">
    <property type="component" value="Chromosome"/>
</dbReference>